<reference evidence="1 2" key="1">
    <citation type="submission" date="2015-09" db="EMBL/GenBank/DDBJ databases">
        <title>Complete genome sequence of a benzo[a]pyrene-degrading bacterium Altererythrobacter epoxidivorans CGMCC 1.7731T.</title>
        <authorList>
            <person name="Li Z."/>
            <person name="Cheng H."/>
            <person name="Huo Y."/>
            <person name="Xu X."/>
        </authorList>
    </citation>
    <scope>NUCLEOTIDE SEQUENCE [LARGE SCALE GENOMIC DNA]</scope>
    <source>
        <strain evidence="1 2">CGMCC 1.7731</strain>
    </source>
</reference>
<proteinExistence type="predicted"/>
<dbReference type="KEGG" id="aep:AMC99_00018"/>
<dbReference type="PATRIC" id="fig|361183.4.peg.18"/>
<accession>A0A0M4M5K7</accession>
<protein>
    <submittedName>
        <fullName evidence="1">Uncharacterized protein</fullName>
    </submittedName>
</protein>
<dbReference type="Proteomes" id="UP000057938">
    <property type="component" value="Chromosome"/>
</dbReference>
<gene>
    <name evidence="1" type="ORF">AMC99_00018</name>
</gene>
<dbReference type="Gene3D" id="3.90.190.10">
    <property type="entry name" value="Protein tyrosine phosphatase superfamily"/>
    <property type="match status" value="1"/>
</dbReference>
<dbReference type="RefSeq" id="WP_061921198.1">
    <property type="nucleotide sequence ID" value="NZ_CP012669.1"/>
</dbReference>
<evidence type="ECO:0000313" key="1">
    <source>
        <dbReference type="EMBL" id="ALE15335.1"/>
    </source>
</evidence>
<dbReference type="STRING" id="361183.AMC99_00018"/>
<dbReference type="AlphaFoldDB" id="A0A0M4M5K7"/>
<keyword evidence="2" id="KW-1185">Reference proteome</keyword>
<dbReference type="OrthoDB" id="7391097at2"/>
<dbReference type="SUPFAM" id="SSF52799">
    <property type="entry name" value="(Phosphotyrosine protein) phosphatases II"/>
    <property type="match status" value="1"/>
</dbReference>
<sequence length="148" mass="15987">MDGGSPSMRNFLRWSGRVTTSGRLLPEAPEGLAASGTAHVVNLALGDHPEALPDEAARFASLGIGYTHIPVPFGAPTRAHVEALREVLDQIEGPVHVHCIMNWRVTAFMYLIDRKVDEAAARTKMLSVWDPLASEDPAAAPWKALLSP</sequence>
<organism evidence="1 2">
    <name type="scientific">Altererythrobacter epoxidivorans</name>
    <dbReference type="NCBI Taxonomy" id="361183"/>
    <lineage>
        <taxon>Bacteria</taxon>
        <taxon>Pseudomonadati</taxon>
        <taxon>Pseudomonadota</taxon>
        <taxon>Alphaproteobacteria</taxon>
        <taxon>Sphingomonadales</taxon>
        <taxon>Erythrobacteraceae</taxon>
        <taxon>Altererythrobacter</taxon>
    </lineage>
</organism>
<dbReference type="EMBL" id="CP012669">
    <property type="protein sequence ID" value="ALE15335.1"/>
    <property type="molecule type" value="Genomic_DNA"/>
</dbReference>
<dbReference type="InterPro" id="IPR029021">
    <property type="entry name" value="Prot-tyrosine_phosphatase-like"/>
</dbReference>
<name>A0A0M4M5K7_9SPHN</name>
<evidence type="ECO:0000313" key="2">
    <source>
        <dbReference type="Proteomes" id="UP000057938"/>
    </source>
</evidence>